<evidence type="ECO:0000313" key="2">
    <source>
        <dbReference type="EMBL" id="MBK4217869.1"/>
    </source>
</evidence>
<gene>
    <name evidence="2" type="ORF">JJJ17_18190</name>
</gene>
<dbReference type="InterPro" id="IPR005097">
    <property type="entry name" value="Sacchrp_dh_NADP-bd"/>
</dbReference>
<dbReference type="Pfam" id="PF03435">
    <property type="entry name" value="Sacchrp_dh_NADP"/>
    <property type="match status" value="1"/>
</dbReference>
<dbReference type="InterPro" id="IPR036291">
    <property type="entry name" value="NAD(P)-bd_dom_sf"/>
</dbReference>
<evidence type="ECO:0000313" key="3">
    <source>
        <dbReference type="Proteomes" id="UP000640485"/>
    </source>
</evidence>
<comment type="caution">
    <text evidence="2">The sequence shown here is derived from an EMBL/GenBank/DDBJ whole genome shotgun (WGS) entry which is preliminary data.</text>
</comment>
<dbReference type="RefSeq" id="WP_200689024.1">
    <property type="nucleotide sequence ID" value="NZ_JAEPRQ010000009.1"/>
</dbReference>
<reference evidence="2" key="1">
    <citation type="submission" date="2021-01" db="EMBL/GenBank/DDBJ databases">
        <title>Paracoccus amoyensis sp. nov., isolated from the surface seawater along the coast of Xiamen Island, China.</title>
        <authorList>
            <person name="Lyu L."/>
        </authorList>
    </citation>
    <scope>NUCLEOTIDE SEQUENCE</scope>
    <source>
        <strain evidence="2">MJ17</strain>
    </source>
</reference>
<sequence>MKRIGIVGASGAVGRAVAEHLRLWGQVRLRLGGRRVPALHEVAAPGDEIIHLDLTDPASLAAFCGDCDVVVNTAGPTATVMDRIARAAIAAGADYVDAAGDEPVHDLLAAVPAQGRRLVLSAGMMPGLTALLPRFVAQGVEGPLRLTAFAGGLDRFTATAAGDYVASLGNGYGAALAAWRGQVAARALTVRQNEEIPFFPGRVWAIPYLSQENIRIARDLRLTSGDWYNVFAGQHLFDAFARIQELASSAGTTAAVDALCAAAALDMAGRKTYQRMTVRLEHANGTRQLVLNAADSYGLSGALAACTALDICADSIPAGLHFAGEILRPDAVIARLRGSPAVAALEIIDDGVGAEHEFEDGAL</sequence>
<organism evidence="2 3">
    <name type="scientific">Paracoccus caeni</name>
    <dbReference type="NCBI Taxonomy" id="657651"/>
    <lineage>
        <taxon>Bacteria</taxon>
        <taxon>Pseudomonadati</taxon>
        <taxon>Pseudomonadota</taxon>
        <taxon>Alphaproteobacteria</taxon>
        <taxon>Rhodobacterales</taxon>
        <taxon>Paracoccaceae</taxon>
        <taxon>Paracoccus</taxon>
    </lineage>
</organism>
<dbReference type="EMBL" id="JAEPRQ010000009">
    <property type="protein sequence ID" value="MBK4217869.1"/>
    <property type="molecule type" value="Genomic_DNA"/>
</dbReference>
<dbReference type="PANTHER" id="PTHR43781">
    <property type="entry name" value="SACCHAROPINE DEHYDROGENASE"/>
    <property type="match status" value="1"/>
</dbReference>
<evidence type="ECO:0000259" key="1">
    <source>
        <dbReference type="Pfam" id="PF03435"/>
    </source>
</evidence>
<dbReference type="SUPFAM" id="SSF51735">
    <property type="entry name" value="NAD(P)-binding Rossmann-fold domains"/>
    <property type="match status" value="1"/>
</dbReference>
<keyword evidence="3" id="KW-1185">Reference proteome</keyword>
<protein>
    <submittedName>
        <fullName evidence="2">Saccharopine dehydrogenase NADP-binding domain-containing protein</fullName>
    </submittedName>
</protein>
<dbReference type="Proteomes" id="UP000640485">
    <property type="component" value="Unassembled WGS sequence"/>
</dbReference>
<accession>A0A934SI26</accession>
<proteinExistence type="predicted"/>
<feature type="domain" description="Saccharopine dehydrogenase NADP binding" evidence="1">
    <location>
        <begin position="4"/>
        <end position="100"/>
    </location>
</feature>
<dbReference type="AlphaFoldDB" id="A0A934SI26"/>
<dbReference type="PANTHER" id="PTHR43781:SF1">
    <property type="entry name" value="SACCHAROPINE DEHYDROGENASE"/>
    <property type="match status" value="1"/>
</dbReference>
<name>A0A934SI26_9RHOB</name>
<dbReference type="Gene3D" id="3.40.50.720">
    <property type="entry name" value="NAD(P)-binding Rossmann-like Domain"/>
    <property type="match status" value="1"/>
</dbReference>